<evidence type="ECO:0000259" key="1">
    <source>
        <dbReference type="Pfam" id="PF12688"/>
    </source>
</evidence>
<dbReference type="SUPFAM" id="SSF48452">
    <property type="entry name" value="TPR-like"/>
    <property type="match status" value="1"/>
</dbReference>
<dbReference type="Proteomes" id="UP000501421">
    <property type="component" value="Chromosome"/>
</dbReference>
<organism evidence="2 3">
    <name type="scientific">Geobacillus subterraneus</name>
    <dbReference type="NCBI Taxonomy" id="129338"/>
    <lineage>
        <taxon>Bacteria</taxon>
        <taxon>Bacillati</taxon>
        <taxon>Bacillota</taxon>
        <taxon>Bacilli</taxon>
        <taxon>Bacillales</taxon>
        <taxon>Anoxybacillaceae</taxon>
        <taxon>Geobacillus</taxon>
    </lineage>
</organism>
<evidence type="ECO:0000313" key="3">
    <source>
        <dbReference type="Proteomes" id="UP000501421"/>
    </source>
</evidence>
<dbReference type="Pfam" id="PF12688">
    <property type="entry name" value="TPR_5"/>
    <property type="match status" value="1"/>
</dbReference>
<sequence>MNTSDLIQSAEKFRIEGDLQSAYDLLILLEKIEADNPFVQLKIGLTLDAMGKEQEAIPYYERALSLGLPAEQRCVALLCLGSSLRNIGQLEHSKHILKSAIEEFPNHIGIRCFYALAQYSAGEYGESVRTLINAVLLLSPESVKPFARGLEHYADELK</sequence>
<protein>
    <recommendedName>
        <fullName evidence="1">Tetratrico peptide repeat group 5 domain-containing protein</fullName>
    </recommendedName>
</protein>
<accession>A0A679FKN4</accession>
<name>A0A679FKN4_9BACL</name>
<dbReference type="RefSeq" id="WP_033843335.1">
    <property type="nucleotide sequence ID" value="NZ_AP022557.1"/>
</dbReference>
<dbReference type="AlphaFoldDB" id="A0A679FKN4"/>
<gene>
    <name evidence="2" type="ORF">GsuE55_18650</name>
</gene>
<dbReference type="EMBL" id="AP022557">
    <property type="protein sequence ID" value="BBW97032.1"/>
    <property type="molecule type" value="Genomic_DNA"/>
</dbReference>
<feature type="domain" description="Tetratrico peptide repeat group 5" evidence="1">
    <location>
        <begin position="46"/>
        <end position="157"/>
    </location>
</feature>
<dbReference type="InterPro" id="IPR041656">
    <property type="entry name" value="TPR_5"/>
</dbReference>
<keyword evidence="3" id="KW-1185">Reference proteome</keyword>
<dbReference type="InterPro" id="IPR011990">
    <property type="entry name" value="TPR-like_helical_dom_sf"/>
</dbReference>
<proteinExistence type="predicted"/>
<reference evidence="3" key="1">
    <citation type="journal article" date="2020" name="Microbiol. Resour. Announc.">
        <title>Complete Genome Sequence of Geobacillus sp. Strain E55-1, Isolated from Mine Geyser in Japan.</title>
        <authorList>
            <person name="Miyazaki K."/>
            <person name="Hase E."/>
            <person name="Tokito N."/>
        </authorList>
    </citation>
    <scope>NUCLEOTIDE SEQUENCE [LARGE SCALE GENOMIC DNA]</scope>
    <source>
        <strain evidence="3">E55-1</strain>
    </source>
</reference>
<evidence type="ECO:0000313" key="2">
    <source>
        <dbReference type="EMBL" id="BBW97032.1"/>
    </source>
</evidence>
<dbReference type="Gene3D" id="1.25.40.10">
    <property type="entry name" value="Tetratricopeptide repeat domain"/>
    <property type="match status" value="1"/>
</dbReference>